<protein>
    <recommendedName>
        <fullName evidence="2">Glycosyltransferase</fullName>
        <ecNumber evidence="2">2.4.2.-</ecNumber>
    </recommendedName>
</protein>
<evidence type="ECO:0000313" key="6">
    <source>
        <dbReference type="Proteomes" id="UP001190700"/>
    </source>
</evidence>
<dbReference type="Pfam" id="PF03407">
    <property type="entry name" value="Nucleotid_trans"/>
    <property type="match status" value="1"/>
</dbReference>
<keyword evidence="2" id="KW-0808">Transferase</keyword>
<dbReference type="GO" id="GO:0000139">
    <property type="term" value="C:Golgi membrane"/>
    <property type="evidence" value="ECO:0007669"/>
    <property type="project" value="UniProtKB-SubCell"/>
</dbReference>
<keyword evidence="2" id="KW-0328">Glycosyltransferase</keyword>
<dbReference type="EC" id="2.4.2.-" evidence="2"/>
<dbReference type="GO" id="GO:0016757">
    <property type="term" value="F:glycosyltransferase activity"/>
    <property type="evidence" value="ECO:0007669"/>
    <property type="project" value="UniProtKB-KW"/>
</dbReference>
<keyword evidence="2" id="KW-0735">Signal-anchor</keyword>
<dbReference type="SUPFAM" id="SSF53448">
    <property type="entry name" value="Nucleotide-diphospho-sugar transferases"/>
    <property type="match status" value="1"/>
</dbReference>
<comment type="subcellular location">
    <subcellularLocation>
        <location evidence="2">Golgi apparatus membrane</location>
        <topology evidence="2">Single-pass type II membrane protein</topology>
    </subcellularLocation>
</comment>
<proteinExistence type="inferred from homology"/>
<evidence type="ECO:0000256" key="3">
    <source>
        <dbReference type="SAM" id="MobiDB-lite"/>
    </source>
</evidence>
<dbReference type="EMBL" id="LGRX02005870">
    <property type="protein sequence ID" value="KAK3277829.1"/>
    <property type="molecule type" value="Genomic_DNA"/>
</dbReference>
<evidence type="ECO:0000259" key="4">
    <source>
        <dbReference type="Pfam" id="PF03407"/>
    </source>
</evidence>
<reference evidence="5 6" key="1">
    <citation type="journal article" date="2015" name="Genome Biol. Evol.">
        <title>Comparative Genomics of a Bacterivorous Green Alga Reveals Evolutionary Causalities and Consequences of Phago-Mixotrophic Mode of Nutrition.</title>
        <authorList>
            <person name="Burns J.A."/>
            <person name="Paasch A."/>
            <person name="Narechania A."/>
            <person name="Kim E."/>
        </authorList>
    </citation>
    <scope>NUCLEOTIDE SEQUENCE [LARGE SCALE GENOMIC DNA]</scope>
    <source>
        <strain evidence="5 6">PLY_AMNH</strain>
    </source>
</reference>
<comment type="similarity">
    <text evidence="1 2">Belongs to the glycosyltransferase 77 family.</text>
</comment>
<keyword evidence="6" id="KW-1185">Reference proteome</keyword>
<feature type="region of interest" description="Disordered" evidence="3">
    <location>
        <begin position="123"/>
        <end position="145"/>
    </location>
</feature>
<comment type="caution">
    <text evidence="5">The sequence shown here is derived from an EMBL/GenBank/DDBJ whole genome shotgun (WGS) entry which is preliminary data.</text>
</comment>
<evidence type="ECO:0000313" key="5">
    <source>
        <dbReference type="EMBL" id="KAK3277829.1"/>
    </source>
</evidence>
<feature type="region of interest" description="Disordered" evidence="3">
    <location>
        <begin position="191"/>
        <end position="216"/>
    </location>
</feature>
<name>A0AAE0GGK3_9CHLO</name>
<dbReference type="GO" id="GO:0071555">
    <property type="term" value="P:cell wall organization"/>
    <property type="evidence" value="ECO:0007669"/>
    <property type="project" value="UniProtKB-KW"/>
</dbReference>
<keyword evidence="2" id="KW-0961">Cell wall biogenesis/degradation</keyword>
<accession>A0AAE0GGK3</accession>
<dbReference type="InterPro" id="IPR052636">
    <property type="entry name" value="UDP-D-xylose:L-fucose_XylT"/>
</dbReference>
<dbReference type="AlphaFoldDB" id="A0AAE0GGK3"/>
<dbReference type="InterPro" id="IPR005069">
    <property type="entry name" value="Nucl-diP-sugar_transferase"/>
</dbReference>
<dbReference type="PANTHER" id="PTHR47032">
    <property type="entry name" value="UDP-D-XYLOSE:L-FUCOSE ALPHA-1,3-D-XYLOSYLTRANSFERASE-RELATED"/>
    <property type="match status" value="1"/>
</dbReference>
<dbReference type="Proteomes" id="UP001190700">
    <property type="component" value="Unassembled WGS sequence"/>
</dbReference>
<sequence>MTLRLENASHGAERPERYTSACLDRDPAAIRSRNLDMASAGPICPYPCFPRVPPGVTPSPTFVSTPGEAPAASPLALQTSAPPLAQAPAASPLALQTSAPPLAQAPAASPLALQTSAPPLAQAPAASPLALQTSAPPEAQAPAASPLALQTSAPPLAQAPAASPLALHTSAPSEALNSTLPSTVIAIEGLEASPPPTLHPAQRASESPSGGGTLREGLRPTLQAAAEGNTILLTFGTGSYMPLVLNLLASLKRVDAGLAKSFCFLALDDVALQSFQHPTRGGTCLLDGVKLFGQAIHEGTGLHASETPVKFAAAGVWNKLMLFRWRVLHEALALGFNVTVLDSDIAFLRDPRPVFEEYMRREPTPDVIMYCCNNVGLMHFPAAAKERTQPFLEAFISNLTNGSGWEQGLFQDTAINAQQLHVAQASPEFKKGDGCFLYTRHVIKVNGTMVSGAGPPRILSDEYFVHFECISFESFYAKVLLMRSYMLWFANPEQYEETTEKYLRVENAALYKWSREVPETFEARELAHAIGIAIALGRALIMPFSRCVQTLGSHEKYYWPPFDIDAENATDFPVSGASAALNMQRFCFPEEVGGQATLVEKYLLPKYATERWAGQYLSKSLYLIDEEVVHLREPTFPFNPRVKQESIASSPHFVGMTLDAKLKKLDRSKELRSHLQTVVETAADLEAQNSTEPFSEEQSLVCGELIVDEVNRLGEKESPVIELASAHAFGGFVAGSANDQKYKRALELLNGMAFHRTCA</sequence>
<organism evidence="5 6">
    <name type="scientific">Cymbomonas tetramitiformis</name>
    <dbReference type="NCBI Taxonomy" id="36881"/>
    <lineage>
        <taxon>Eukaryota</taxon>
        <taxon>Viridiplantae</taxon>
        <taxon>Chlorophyta</taxon>
        <taxon>Pyramimonadophyceae</taxon>
        <taxon>Pyramimonadales</taxon>
        <taxon>Pyramimonadaceae</taxon>
        <taxon>Cymbomonas</taxon>
    </lineage>
</organism>
<keyword evidence="2" id="KW-0812">Transmembrane</keyword>
<keyword evidence="2" id="KW-0333">Golgi apparatus</keyword>
<dbReference type="PANTHER" id="PTHR47032:SF1">
    <property type="entry name" value="UDP-D-XYLOSE:L-FUCOSE ALPHA-1,3-D-XYLOSYLTRANSFERASE-RELATED"/>
    <property type="match status" value="1"/>
</dbReference>
<evidence type="ECO:0000256" key="2">
    <source>
        <dbReference type="RuleBase" id="RU363055"/>
    </source>
</evidence>
<gene>
    <name evidence="5" type="ORF">CYMTET_14193</name>
</gene>
<feature type="domain" description="Nucleotide-diphospho-sugar transferase" evidence="4">
    <location>
        <begin position="316"/>
        <end position="412"/>
    </location>
</feature>
<evidence type="ECO:0000256" key="1">
    <source>
        <dbReference type="ARBA" id="ARBA00007033"/>
    </source>
</evidence>
<dbReference type="InterPro" id="IPR029044">
    <property type="entry name" value="Nucleotide-diphossugar_trans"/>
</dbReference>